<dbReference type="Gene3D" id="1.10.510.10">
    <property type="entry name" value="Transferase(Phosphotransferase) domain 1"/>
    <property type="match status" value="1"/>
</dbReference>
<evidence type="ECO:0000256" key="13">
    <source>
        <dbReference type="SAM" id="MobiDB-lite"/>
    </source>
</evidence>
<dbReference type="Pfam" id="PF00069">
    <property type="entry name" value="Pkinase"/>
    <property type="match status" value="1"/>
</dbReference>
<feature type="compositionally biased region" description="Basic and acidic residues" evidence="13">
    <location>
        <begin position="649"/>
        <end position="659"/>
    </location>
</feature>
<dbReference type="SMART" id="SM00931">
    <property type="entry name" value="NOSIC"/>
    <property type="match status" value="1"/>
</dbReference>
<evidence type="ECO:0000259" key="15">
    <source>
        <dbReference type="PROSITE" id="PS50106"/>
    </source>
</evidence>
<dbReference type="InterPro" id="IPR036070">
    <property type="entry name" value="Nop_dom_sf"/>
</dbReference>
<comment type="cofactor">
    <cofactor evidence="1">
        <name>Mg(2+)</name>
        <dbReference type="ChEBI" id="CHEBI:18420"/>
    </cofactor>
</comment>
<dbReference type="SUPFAM" id="SSF56112">
    <property type="entry name" value="Protein kinase-like (PK-like)"/>
    <property type="match status" value="1"/>
</dbReference>
<feature type="region of interest" description="Disordered" evidence="13">
    <location>
        <begin position="705"/>
        <end position="750"/>
    </location>
</feature>
<feature type="region of interest" description="Disordered" evidence="13">
    <location>
        <begin position="1456"/>
        <end position="1485"/>
    </location>
</feature>
<organism evidence="18 19">
    <name type="scientific">Anisodus tanguticus</name>
    <dbReference type="NCBI Taxonomy" id="243964"/>
    <lineage>
        <taxon>Eukaryota</taxon>
        <taxon>Viridiplantae</taxon>
        <taxon>Streptophyta</taxon>
        <taxon>Embryophyta</taxon>
        <taxon>Tracheophyta</taxon>
        <taxon>Spermatophyta</taxon>
        <taxon>Magnoliopsida</taxon>
        <taxon>eudicotyledons</taxon>
        <taxon>Gunneridae</taxon>
        <taxon>Pentapetalae</taxon>
        <taxon>asterids</taxon>
        <taxon>lamiids</taxon>
        <taxon>Solanales</taxon>
        <taxon>Solanaceae</taxon>
        <taxon>Solanoideae</taxon>
        <taxon>Hyoscyameae</taxon>
        <taxon>Anisodus</taxon>
    </lineage>
</organism>
<keyword evidence="10" id="KW-0460">Magnesium</keyword>
<dbReference type="SMART" id="SM00220">
    <property type="entry name" value="S_TKc"/>
    <property type="match status" value="1"/>
</dbReference>
<keyword evidence="11" id="KW-0539">Nucleus</keyword>
<reference evidence="18" key="1">
    <citation type="submission" date="2023-12" db="EMBL/GenBank/DDBJ databases">
        <title>Genome assembly of Anisodus tanguticus.</title>
        <authorList>
            <person name="Wang Y.-J."/>
        </authorList>
    </citation>
    <scope>NUCLEOTIDE SEQUENCE</scope>
    <source>
        <strain evidence="18">KB-2021</strain>
        <tissue evidence="18">Leaf</tissue>
    </source>
</reference>
<proteinExistence type="inferred from homology"/>
<dbReference type="InterPro" id="IPR042239">
    <property type="entry name" value="Nop_C"/>
</dbReference>
<evidence type="ECO:0000256" key="8">
    <source>
        <dbReference type="ARBA" id="ARBA00022777"/>
    </source>
</evidence>
<dbReference type="Pfam" id="PF01798">
    <property type="entry name" value="Nop"/>
    <property type="match status" value="1"/>
</dbReference>
<comment type="caution">
    <text evidence="18">The sequence shown here is derived from an EMBL/GenBank/DDBJ whole genome shotgun (WGS) entry which is preliminary data.</text>
</comment>
<dbReference type="GO" id="GO:0004674">
    <property type="term" value="F:protein serine/threonine kinase activity"/>
    <property type="evidence" value="ECO:0007669"/>
    <property type="project" value="UniProtKB-KW"/>
</dbReference>
<feature type="compositionally biased region" description="Basic and acidic residues" evidence="13">
    <location>
        <begin position="705"/>
        <end position="721"/>
    </location>
</feature>
<dbReference type="InterPro" id="IPR012976">
    <property type="entry name" value="NOSIC"/>
</dbReference>
<dbReference type="GO" id="GO:0031428">
    <property type="term" value="C:box C/D methylation guide snoRNP complex"/>
    <property type="evidence" value="ECO:0007669"/>
    <property type="project" value="InterPro"/>
</dbReference>
<dbReference type="SUPFAM" id="SSF50156">
    <property type="entry name" value="PDZ domain-like"/>
    <property type="match status" value="1"/>
</dbReference>
<dbReference type="Gene3D" id="1.10.246.90">
    <property type="entry name" value="Nop domain"/>
    <property type="match status" value="1"/>
</dbReference>
<dbReference type="PANTHER" id="PTHR10894">
    <property type="entry name" value="NUCLEOLAR PROTEIN 5 NUCLEOLAR PROTEIN NOP5 NOP58"/>
    <property type="match status" value="1"/>
</dbReference>
<dbReference type="SUPFAM" id="SSF140482">
    <property type="entry name" value="MAST3 pre-PK domain-like"/>
    <property type="match status" value="1"/>
</dbReference>
<dbReference type="Pfam" id="PF17820">
    <property type="entry name" value="PDZ_6"/>
    <property type="match status" value="1"/>
</dbReference>
<evidence type="ECO:0000256" key="3">
    <source>
        <dbReference type="ARBA" id="ARBA00009211"/>
    </source>
</evidence>
<dbReference type="SUPFAM" id="SSF89124">
    <property type="entry name" value="Nop domain"/>
    <property type="match status" value="1"/>
</dbReference>
<evidence type="ECO:0000256" key="11">
    <source>
        <dbReference type="ARBA" id="ARBA00023242"/>
    </source>
</evidence>
<dbReference type="GO" id="GO:0000287">
    <property type="term" value="F:magnesium ion binding"/>
    <property type="evidence" value="ECO:0007669"/>
    <property type="project" value="InterPro"/>
</dbReference>
<keyword evidence="4" id="KW-0690">Ribosome biogenesis</keyword>
<evidence type="ECO:0000256" key="4">
    <source>
        <dbReference type="ARBA" id="ARBA00022517"/>
    </source>
</evidence>
<dbReference type="Pfam" id="PF08926">
    <property type="entry name" value="DUF1908"/>
    <property type="match status" value="1"/>
</dbReference>
<dbReference type="InterPro" id="IPR023142">
    <property type="entry name" value="MAST_pre-PK_dom_sf"/>
</dbReference>
<dbReference type="InterPro" id="IPR002687">
    <property type="entry name" value="Nop_dom"/>
</dbReference>
<dbReference type="InterPro" id="IPR001478">
    <property type="entry name" value="PDZ"/>
</dbReference>
<dbReference type="SMART" id="SM00228">
    <property type="entry name" value="PDZ"/>
    <property type="match status" value="1"/>
</dbReference>
<dbReference type="InterPro" id="IPR000719">
    <property type="entry name" value="Prot_kinase_dom"/>
</dbReference>
<keyword evidence="19" id="KW-1185">Reference proteome</keyword>
<dbReference type="InterPro" id="IPR041489">
    <property type="entry name" value="PDZ_6"/>
</dbReference>
<comment type="similarity">
    <text evidence="3">Belongs to the NOP5/NOP56 family.</text>
</comment>
<evidence type="ECO:0000259" key="17">
    <source>
        <dbReference type="PROSITE" id="PS51358"/>
    </source>
</evidence>
<dbReference type="InterPro" id="IPR045056">
    <property type="entry name" value="Nop56/Nop58"/>
</dbReference>
<protein>
    <recommendedName>
        <fullName evidence="12">Nucleolar protein 56</fullName>
    </recommendedName>
</protein>
<dbReference type="EMBL" id="JAVYJV010000047">
    <property type="protein sequence ID" value="KAK4337224.1"/>
    <property type="molecule type" value="Genomic_DNA"/>
</dbReference>
<dbReference type="SUPFAM" id="SSF48452">
    <property type="entry name" value="TPR-like"/>
    <property type="match status" value="1"/>
</dbReference>
<evidence type="ECO:0000256" key="7">
    <source>
        <dbReference type="ARBA" id="ARBA00022741"/>
    </source>
</evidence>
<dbReference type="Gene3D" id="1.25.40.10">
    <property type="entry name" value="Tetratricopeptide repeat domain"/>
    <property type="match status" value="1"/>
</dbReference>
<feature type="compositionally biased region" description="Basic residues" evidence="13">
    <location>
        <begin position="1460"/>
        <end position="1474"/>
    </location>
</feature>
<dbReference type="Gene3D" id="3.30.200.20">
    <property type="entry name" value="Phosphorylase Kinase, domain 1"/>
    <property type="match status" value="1"/>
</dbReference>
<gene>
    <name evidence="18" type="ORF">RND71_043730</name>
</gene>
<dbReference type="GO" id="GO:0042254">
    <property type="term" value="P:ribosome biogenesis"/>
    <property type="evidence" value="ECO:0007669"/>
    <property type="project" value="UniProtKB-KW"/>
</dbReference>
<evidence type="ECO:0000256" key="6">
    <source>
        <dbReference type="ARBA" id="ARBA00022679"/>
    </source>
</evidence>
<keyword evidence="8" id="KW-0418">Kinase</keyword>
<dbReference type="InterPro" id="IPR012974">
    <property type="entry name" value="NOP58/56_N"/>
</dbReference>
<dbReference type="InterPro" id="IPR011990">
    <property type="entry name" value="TPR-like_helical_dom_sf"/>
</dbReference>
<dbReference type="InterPro" id="IPR036034">
    <property type="entry name" value="PDZ_sf"/>
</dbReference>
<keyword evidence="7" id="KW-0547">Nucleotide-binding</keyword>
<feature type="domain" description="Protein kinase" evidence="14">
    <location>
        <begin position="222"/>
        <end position="533"/>
    </location>
</feature>
<dbReference type="Gene3D" id="1.20.1480.20">
    <property type="entry name" value="MAST3 pre-PK domain-like"/>
    <property type="match status" value="1"/>
</dbReference>
<keyword evidence="5" id="KW-0723">Serine/threonine-protein kinase</keyword>
<keyword evidence="6" id="KW-0808">Transferase</keyword>
<evidence type="ECO:0000256" key="5">
    <source>
        <dbReference type="ARBA" id="ARBA00022527"/>
    </source>
</evidence>
<evidence type="ECO:0000256" key="10">
    <source>
        <dbReference type="ARBA" id="ARBA00022842"/>
    </source>
</evidence>
<feature type="domain" description="AGC-kinase C-terminal" evidence="16">
    <location>
        <begin position="534"/>
        <end position="602"/>
    </location>
</feature>
<dbReference type="InterPro" id="IPR000961">
    <property type="entry name" value="AGC-kinase_C"/>
</dbReference>
<accession>A0AAE1UU38</accession>
<dbReference type="FunFam" id="2.30.42.10:FF:000008">
    <property type="entry name" value="microtubule-associated serine/threonine-protein kinase 4 isoform X2"/>
    <property type="match status" value="1"/>
</dbReference>
<evidence type="ECO:0000313" key="18">
    <source>
        <dbReference type="EMBL" id="KAK4337224.1"/>
    </source>
</evidence>
<dbReference type="PANTHER" id="PTHR10894:SF0">
    <property type="entry name" value="NUCLEOLAR PROTEIN 56"/>
    <property type="match status" value="1"/>
</dbReference>
<feature type="domain" description="PDZ" evidence="15">
    <location>
        <begin position="909"/>
        <end position="997"/>
    </location>
</feature>
<dbReference type="PROSITE" id="PS51358">
    <property type="entry name" value="NOP"/>
    <property type="match status" value="1"/>
</dbReference>
<evidence type="ECO:0000259" key="16">
    <source>
        <dbReference type="PROSITE" id="PS51285"/>
    </source>
</evidence>
<dbReference type="Proteomes" id="UP001291623">
    <property type="component" value="Unassembled WGS sequence"/>
</dbReference>
<feature type="region of interest" description="Disordered" evidence="13">
    <location>
        <begin position="628"/>
        <end position="659"/>
    </location>
</feature>
<dbReference type="InterPro" id="IPR015022">
    <property type="entry name" value="MAST_pre-PK_dom"/>
</dbReference>
<evidence type="ECO:0000256" key="1">
    <source>
        <dbReference type="ARBA" id="ARBA00001946"/>
    </source>
</evidence>
<evidence type="ECO:0000256" key="9">
    <source>
        <dbReference type="ARBA" id="ARBA00022840"/>
    </source>
</evidence>
<dbReference type="Gene3D" id="2.30.42.10">
    <property type="match status" value="1"/>
</dbReference>
<feature type="domain" description="Nop" evidence="17">
    <location>
        <begin position="1316"/>
        <end position="1434"/>
    </location>
</feature>
<dbReference type="FunFam" id="1.20.1480.20:FF:000001">
    <property type="entry name" value="microtubule-associated serine/threonine-protein kinase 4 isoform X1"/>
    <property type="match status" value="1"/>
</dbReference>
<sequence length="1485" mass="169027">MPNKLNKEQINNIIELHLNRKNNLEISRILNVTRKSVTKYVQIYKKKREPDEESKRRKKLSVQEVHDDLTLLLEKLLLNVMEKFFMKTEKSIETYEKALRMNPKDANLMRKVGQLYIKIHLYEKVLLKLAEIELNNNNYEEVQNYCRIILQNNPNEDNALLHFSSNDSNPSLDEDNRLLSTAQYFRPRSRSLSSPVRSPAVDCKNNLNLSTSKENLNYSNSQSSPIKLGTLTFRRRSRSLSSPIRSPGIENRFVQMSYVYKERFPNAIKQMNEKLEKFINDNPELIPEIASDAVTRFVHHQAIEMAKDCLQKSKDELLTSNYFYEMTEGLEKLLTESKEKSSSAVQHLKKLIKQLMLIVSRPARLLECLEFNPEEFYRFLEAAEGQAKTIQGIKKDLPQYIINKLGLTKDPLTEFNQLNEHLFENQFNDKQVYGTPEYIAPEVILRQGYGKPVDWWSMGIILYEFLIGCVPFFGETAEELFSHVINDEIEWPSNEDWPLPEEAKILITQFLMPNPIDRLGTSGAAEVKDHPFFDGINWDALLRQKAEFVPQLIDEDDTSYFDTRLDRYNHDLEDSEGFNDSDDSPLFSSFSSCSPRYHKVYSKLEKSIEKEKILSSIDDSKSNQIFVNESSSSSKSSTNKHINESNYDESSKEATDSSCSKKDKLHEAFDKQLAIKDILKFVTDSNQTESSDKLIDSIKESKEENYLKTEENNQSENEKRPLTPSIKETPPDDSNNEEKDNSGEENKSYDENKLSLLTKIRPVTKSASASGLSQIIFEPKTQRRFTLLDNRHLEHEENCLASNSNKSSLTVQDQTDLFRNALNKNKLSKNLLESSPSKQFSRHSGYLRKSSLRQIGSPYCSSASSRDNSPSHDLINKRKSFNKLQNSDKLSADINLNSSLNNFCKLKPPVILRKSNRGFGFSFKAIRVYYGDSDIYTVHHLVMNVEPNSPAFEAGLKTGDLITHINSEPLQGLLHHQVLQLVLSGSDTIQIRTTPLETTSIKSGGRKRNPNAIRLAKRGTGGTLIILFEHASGYSLFRVKEFEEISALKSSVQKSVSTFSKFQSIVQLVSYCPFKSAQSALDNMNALSDGGLTEELSVFLENNLPKGKKKQSFQLGVADPKLGSSIQEQLGVACIHTDAVPEIIRGIRAHASKLIEQLSENHILNAEVSLSRNFSRGKVKFNVKRVDNMIIQAIALLDQLEKDLNVYSMRLKEWYSYHFPELSKLAKDNYVFAQVAKIIGNRKEIDDEGETLSQLENVLDDPKVAQNIISSSKTSMGMEISSIDLINISSFANKVINLTEYKNQLMEYMVKKMNTIAPNLSALIGETLGARLISKAGSLVNLAKCPASTIQVLGAEKSLFRALKKRVGTPKYGLIFHSTFIGKADQTIKGKVSRLLANKCGVASRIDYFLENQTSVFGEKLKTQIEEKLEFFKKGTYPKSNLDSMKEVIEDYQQQVSDAKKRKKEKKKAKKDKKMKTEEESMVEV</sequence>
<dbReference type="CDD" id="cd06705">
    <property type="entry name" value="PDZ_MAST"/>
    <property type="match status" value="1"/>
</dbReference>
<evidence type="ECO:0000313" key="19">
    <source>
        <dbReference type="Proteomes" id="UP001291623"/>
    </source>
</evidence>
<dbReference type="GO" id="GO:0030515">
    <property type="term" value="F:snoRNA binding"/>
    <property type="evidence" value="ECO:0007669"/>
    <property type="project" value="InterPro"/>
</dbReference>
<dbReference type="FunFam" id="1.10.246.90:FF:000001">
    <property type="entry name" value="Nucleolar protein 56"/>
    <property type="match status" value="1"/>
</dbReference>
<dbReference type="Pfam" id="PF08156">
    <property type="entry name" value="NOP5NT"/>
    <property type="match status" value="1"/>
</dbReference>
<name>A0AAE1UU38_9SOLA</name>
<evidence type="ECO:0000256" key="2">
    <source>
        <dbReference type="ARBA" id="ARBA00004604"/>
    </source>
</evidence>
<evidence type="ECO:0000259" key="14">
    <source>
        <dbReference type="PROSITE" id="PS50011"/>
    </source>
</evidence>
<dbReference type="GO" id="GO:0005524">
    <property type="term" value="F:ATP binding"/>
    <property type="evidence" value="ECO:0007669"/>
    <property type="project" value="UniProtKB-KW"/>
</dbReference>
<dbReference type="InterPro" id="IPR011009">
    <property type="entry name" value="Kinase-like_dom_sf"/>
</dbReference>
<evidence type="ECO:0000256" key="12">
    <source>
        <dbReference type="ARBA" id="ARBA00040742"/>
    </source>
</evidence>
<keyword evidence="9" id="KW-0067">ATP-binding</keyword>
<feature type="compositionally biased region" description="Basic and acidic residues" evidence="13">
    <location>
        <begin position="736"/>
        <end position="750"/>
    </location>
</feature>
<dbReference type="PROSITE" id="PS50011">
    <property type="entry name" value="PROTEIN_KINASE_DOM"/>
    <property type="match status" value="1"/>
</dbReference>
<dbReference type="PROSITE" id="PS50106">
    <property type="entry name" value="PDZ"/>
    <property type="match status" value="1"/>
</dbReference>
<comment type="subcellular location">
    <subcellularLocation>
        <location evidence="2">Nucleus</location>
        <location evidence="2">Nucleolus</location>
    </subcellularLocation>
</comment>
<dbReference type="PROSITE" id="PS51285">
    <property type="entry name" value="AGC_KINASE_CTER"/>
    <property type="match status" value="1"/>
</dbReference>
<dbReference type="Gene3D" id="1.10.287.4070">
    <property type="match status" value="1"/>
</dbReference>
<dbReference type="GO" id="GO:0032040">
    <property type="term" value="C:small-subunit processome"/>
    <property type="evidence" value="ECO:0007669"/>
    <property type="project" value="InterPro"/>
</dbReference>